<evidence type="ECO:0000313" key="1">
    <source>
        <dbReference type="EMBL" id="GAH55323.1"/>
    </source>
</evidence>
<sequence>MSKSKQPYRDTRVTWMETQSYITALLIKYGVTETRFTNYGGHAYVEFILPKEGWPVRLSIPVDLQDQRGTNARWRMLYWYLKAKLEAMKFGITDFKTEWLPFIAIGDKTVAEGLLPELERRGLKGEAFKGLLGPGASNDADS</sequence>
<gene>
    <name evidence="1" type="ORF">S03H2_38320</name>
</gene>
<accession>X1ICK9</accession>
<protein>
    <submittedName>
        <fullName evidence="1">Uncharacterized protein</fullName>
    </submittedName>
</protein>
<comment type="caution">
    <text evidence="1">The sequence shown here is derived from an EMBL/GenBank/DDBJ whole genome shotgun (WGS) entry which is preliminary data.</text>
</comment>
<organism evidence="1">
    <name type="scientific">marine sediment metagenome</name>
    <dbReference type="NCBI Taxonomy" id="412755"/>
    <lineage>
        <taxon>unclassified sequences</taxon>
        <taxon>metagenomes</taxon>
        <taxon>ecological metagenomes</taxon>
    </lineage>
</organism>
<dbReference type="AlphaFoldDB" id="X1ICK9"/>
<dbReference type="EMBL" id="BARU01023627">
    <property type="protein sequence ID" value="GAH55323.1"/>
    <property type="molecule type" value="Genomic_DNA"/>
</dbReference>
<name>X1ICK9_9ZZZZ</name>
<proteinExistence type="predicted"/>
<reference evidence="1" key="1">
    <citation type="journal article" date="2014" name="Front. Microbiol.">
        <title>High frequency of phylogenetically diverse reductive dehalogenase-homologous genes in deep subseafloor sedimentary metagenomes.</title>
        <authorList>
            <person name="Kawai M."/>
            <person name="Futagami T."/>
            <person name="Toyoda A."/>
            <person name="Takaki Y."/>
            <person name="Nishi S."/>
            <person name="Hori S."/>
            <person name="Arai W."/>
            <person name="Tsubouchi T."/>
            <person name="Morono Y."/>
            <person name="Uchiyama I."/>
            <person name="Ito T."/>
            <person name="Fujiyama A."/>
            <person name="Inagaki F."/>
            <person name="Takami H."/>
        </authorList>
    </citation>
    <scope>NUCLEOTIDE SEQUENCE</scope>
    <source>
        <strain evidence="1">Expedition CK06-06</strain>
    </source>
</reference>